<dbReference type="InterPro" id="IPR014710">
    <property type="entry name" value="RmlC-like_jellyroll"/>
</dbReference>
<keyword evidence="3" id="KW-0804">Transcription</keyword>
<dbReference type="SMART" id="SM00342">
    <property type="entry name" value="HTH_ARAC"/>
    <property type="match status" value="1"/>
</dbReference>
<evidence type="ECO:0000256" key="1">
    <source>
        <dbReference type="ARBA" id="ARBA00023015"/>
    </source>
</evidence>
<keyword evidence="1" id="KW-0805">Transcription regulation</keyword>
<dbReference type="EMBL" id="PGET01000001">
    <property type="protein sequence ID" value="PJJ29869.1"/>
    <property type="molecule type" value="Genomic_DNA"/>
</dbReference>
<dbReference type="Proteomes" id="UP000231092">
    <property type="component" value="Unassembled WGS sequence"/>
</dbReference>
<name>A0A2M8Z8V6_9FIRM</name>
<evidence type="ECO:0000313" key="5">
    <source>
        <dbReference type="EMBL" id="PJJ29869.1"/>
    </source>
</evidence>
<dbReference type="OrthoDB" id="9778008at2"/>
<dbReference type="PROSITE" id="PS00041">
    <property type="entry name" value="HTH_ARAC_FAMILY_1"/>
    <property type="match status" value="1"/>
</dbReference>
<dbReference type="Pfam" id="PF12833">
    <property type="entry name" value="HTH_18"/>
    <property type="match status" value="1"/>
</dbReference>
<sequence length="301" mass="35620">MEIKINDYWEPDHFRALSEDNYNVSRSCEYEKNGMHHIHTASEFLFVEEGSAEYYVVGKKYLLEKGDIMVIGGQEHHQRRLLGLPFLRYGLSVRPSYYESLNLGEDLKKVFLTPSQQAFQEHYKHVDEQIFNRVTGLIKELYEEQEIHQPFRSMMERSIITEITVLLFRAFGLERTESELSEMNLRMIAIKEYIDRHYQENLDLKILSELFYLHPATISREFNKYFGKTLIKYINIVRVCEAAKLLENTNESVTAVAAKCGYDSVNTFLRQFKAVMETSPLQYRKAIHELFKRNKEETQRL</sequence>
<dbReference type="SUPFAM" id="SSF46689">
    <property type="entry name" value="Homeodomain-like"/>
    <property type="match status" value="2"/>
</dbReference>
<evidence type="ECO:0000256" key="3">
    <source>
        <dbReference type="ARBA" id="ARBA00023163"/>
    </source>
</evidence>
<reference evidence="5 6" key="1">
    <citation type="submission" date="2017-11" db="EMBL/GenBank/DDBJ databases">
        <title>Understudied soil microbes with underappreciated capabilities: Untangling the Clostridium saccharolyticum group.</title>
        <authorList>
            <person name="Leschine S."/>
        </authorList>
    </citation>
    <scope>NUCLEOTIDE SEQUENCE [LARGE SCALE GENOMIC DNA]</scope>
    <source>
        <strain evidence="5 6">18A</strain>
    </source>
</reference>
<evidence type="ECO:0000313" key="6">
    <source>
        <dbReference type="Proteomes" id="UP000231092"/>
    </source>
</evidence>
<organism evidence="5 6">
    <name type="scientific">[Clostridium] celerecrescens 18A</name>
    <dbReference type="NCBI Taxonomy" id="1286362"/>
    <lineage>
        <taxon>Bacteria</taxon>
        <taxon>Bacillati</taxon>
        <taxon>Bacillota</taxon>
        <taxon>Clostridia</taxon>
        <taxon>Lachnospirales</taxon>
        <taxon>Lachnospiraceae</taxon>
        <taxon>Lacrimispora</taxon>
    </lineage>
</organism>
<keyword evidence="2 5" id="KW-0238">DNA-binding</keyword>
<dbReference type="InterPro" id="IPR018060">
    <property type="entry name" value="HTH_AraC"/>
</dbReference>
<gene>
    <name evidence="5" type="ORF">H171_3430</name>
</gene>
<evidence type="ECO:0000256" key="2">
    <source>
        <dbReference type="ARBA" id="ARBA00023125"/>
    </source>
</evidence>
<dbReference type="AlphaFoldDB" id="A0A2M8Z8V6"/>
<dbReference type="PROSITE" id="PS01124">
    <property type="entry name" value="HTH_ARAC_FAMILY_2"/>
    <property type="match status" value="1"/>
</dbReference>
<dbReference type="Pfam" id="PF07883">
    <property type="entry name" value="Cupin_2"/>
    <property type="match status" value="1"/>
</dbReference>
<comment type="caution">
    <text evidence="5">The sequence shown here is derived from an EMBL/GenBank/DDBJ whole genome shotgun (WGS) entry which is preliminary data.</text>
</comment>
<dbReference type="PANTHER" id="PTHR43280">
    <property type="entry name" value="ARAC-FAMILY TRANSCRIPTIONAL REGULATOR"/>
    <property type="match status" value="1"/>
</dbReference>
<feature type="domain" description="HTH araC/xylS-type" evidence="4">
    <location>
        <begin position="188"/>
        <end position="286"/>
    </location>
</feature>
<dbReference type="InterPro" id="IPR018062">
    <property type="entry name" value="HTH_AraC-typ_CS"/>
</dbReference>
<dbReference type="SUPFAM" id="SSF51182">
    <property type="entry name" value="RmlC-like cupins"/>
    <property type="match status" value="1"/>
</dbReference>
<dbReference type="Gene3D" id="2.60.120.10">
    <property type="entry name" value="Jelly Rolls"/>
    <property type="match status" value="1"/>
</dbReference>
<dbReference type="InterPro" id="IPR011051">
    <property type="entry name" value="RmlC_Cupin_sf"/>
</dbReference>
<dbReference type="InterPro" id="IPR013096">
    <property type="entry name" value="Cupin_2"/>
</dbReference>
<accession>A0A2M8Z8V6</accession>
<dbReference type="GO" id="GO:0003700">
    <property type="term" value="F:DNA-binding transcription factor activity"/>
    <property type="evidence" value="ECO:0007669"/>
    <property type="project" value="InterPro"/>
</dbReference>
<protein>
    <submittedName>
        <fullName evidence="5">AraC-like DNA-binding protein</fullName>
    </submittedName>
</protein>
<dbReference type="PANTHER" id="PTHR43280:SF28">
    <property type="entry name" value="HTH-TYPE TRANSCRIPTIONAL ACTIVATOR RHAS"/>
    <property type="match status" value="1"/>
</dbReference>
<evidence type="ECO:0000259" key="4">
    <source>
        <dbReference type="PROSITE" id="PS01124"/>
    </source>
</evidence>
<dbReference type="RefSeq" id="WP_100306191.1">
    <property type="nucleotide sequence ID" value="NZ_PGET01000001.1"/>
</dbReference>
<proteinExistence type="predicted"/>
<dbReference type="InterPro" id="IPR009057">
    <property type="entry name" value="Homeodomain-like_sf"/>
</dbReference>
<dbReference type="Gene3D" id="1.10.10.60">
    <property type="entry name" value="Homeodomain-like"/>
    <property type="match status" value="2"/>
</dbReference>
<dbReference type="GO" id="GO:0043565">
    <property type="term" value="F:sequence-specific DNA binding"/>
    <property type="evidence" value="ECO:0007669"/>
    <property type="project" value="InterPro"/>
</dbReference>